<dbReference type="AlphaFoldDB" id="A0A834G7V4"/>
<protein>
    <submittedName>
        <fullName evidence="1">Uncharacterized protein</fullName>
    </submittedName>
</protein>
<dbReference type="Proteomes" id="UP000626092">
    <property type="component" value="Unassembled WGS sequence"/>
</dbReference>
<organism evidence="1 2">
    <name type="scientific">Rhododendron simsii</name>
    <name type="common">Sims's rhododendron</name>
    <dbReference type="NCBI Taxonomy" id="118357"/>
    <lineage>
        <taxon>Eukaryota</taxon>
        <taxon>Viridiplantae</taxon>
        <taxon>Streptophyta</taxon>
        <taxon>Embryophyta</taxon>
        <taxon>Tracheophyta</taxon>
        <taxon>Spermatophyta</taxon>
        <taxon>Magnoliopsida</taxon>
        <taxon>eudicotyledons</taxon>
        <taxon>Gunneridae</taxon>
        <taxon>Pentapetalae</taxon>
        <taxon>asterids</taxon>
        <taxon>Ericales</taxon>
        <taxon>Ericaceae</taxon>
        <taxon>Ericoideae</taxon>
        <taxon>Rhodoreae</taxon>
        <taxon>Rhododendron</taxon>
    </lineage>
</organism>
<evidence type="ECO:0000313" key="1">
    <source>
        <dbReference type="EMBL" id="KAF7124659.1"/>
    </source>
</evidence>
<proteinExistence type="predicted"/>
<dbReference type="EMBL" id="WJXA01000012">
    <property type="protein sequence ID" value="KAF7124659.1"/>
    <property type="molecule type" value="Genomic_DNA"/>
</dbReference>
<reference evidence="1" key="1">
    <citation type="submission" date="2019-11" db="EMBL/GenBank/DDBJ databases">
        <authorList>
            <person name="Liu Y."/>
            <person name="Hou J."/>
            <person name="Li T.-Q."/>
            <person name="Guan C.-H."/>
            <person name="Wu X."/>
            <person name="Wu H.-Z."/>
            <person name="Ling F."/>
            <person name="Zhang R."/>
            <person name="Shi X.-G."/>
            <person name="Ren J.-P."/>
            <person name="Chen E.-F."/>
            <person name="Sun J.-M."/>
        </authorList>
    </citation>
    <scope>NUCLEOTIDE SEQUENCE</scope>
    <source>
        <strain evidence="1">Adult_tree_wgs_1</strain>
        <tissue evidence="1">Leaves</tissue>
    </source>
</reference>
<sequence length="93" mass="10150">MLSPSPPWAKTTDHPGRTLLSKLICKPSSPLPFLALALSLRSKHGLLEEVVADGLVVGRWSPDVDEGQEVVDGIKEGIGKDLNPFFPMKKFQN</sequence>
<keyword evidence="2" id="KW-1185">Reference proteome</keyword>
<name>A0A834G7V4_RHOSS</name>
<gene>
    <name evidence="1" type="ORF">RHSIM_Rhsim12G0043500</name>
</gene>
<comment type="caution">
    <text evidence="1">The sequence shown here is derived from an EMBL/GenBank/DDBJ whole genome shotgun (WGS) entry which is preliminary data.</text>
</comment>
<evidence type="ECO:0000313" key="2">
    <source>
        <dbReference type="Proteomes" id="UP000626092"/>
    </source>
</evidence>
<accession>A0A834G7V4</accession>